<dbReference type="InterPro" id="IPR036619">
    <property type="entry name" value="NinB_sf"/>
</dbReference>
<dbReference type="EMBL" id="MT143040">
    <property type="protein sequence ID" value="QJA92136.1"/>
    <property type="molecule type" value="Genomic_DNA"/>
</dbReference>
<evidence type="ECO:0000313" key="2">
    <source>
        <dbReference type="EMBL" id="QJA92136.1"/>
    </source>
</evidence>
<dbReference type="SUPFAM" id="SSF103370">
    <property type="entry name" value="NinB"/>
    <property type="match status" value="1"/>
</dbReference>
<organism evidence="1">
    <name type="scientific">viral metagenome</name>
    <dbReference type="NCBI Taxonomy" id="1070528"/>
    <lineage>
        <taxon>unclassified sequences</taxon>
        <taxon>metagenomes</taxon>
        <taxon>organismal metagenomes</taxon>
    </lineage>
</organism>
<reference evidence="1" key="1">
    <citation type="submission" date="2020-03" db="EMBL/GenBank/DDBJ databases">
        <title>The deep terrestrial virosphere.</title>
        <authorList>
            <person name="Holmfeldt K."/>
            <person name="Nilsson E."/>
            <person name="Simone D."/>
            <person name="Lopez-Fernandez M."/>
            <person name="Wu X."/>
            <person name="de Brujin I."/>
            <person name="Lundin D."/>
            <person name="Andersson A."/>
            <person name="Bertilsson S."/>
            <person name="Dopson M."/>
        </authorList>
    </citation>
    <scope>NUCLEOTIDE SEQUENCE</scope>
    <source>
        <strain evidence="2">MM415B04844</strain>
        <strain evidence="1">TM448A02218</strain>
    </source>
</reference>
<gene>
    <name evidence="2" type="ORF">MM415B04844_0011</name>
    <name evidence="1" type="ORF">TM448A02218_0015</name>
</gene>
<dbReference type="EMBL" id="MT144276">
    <property type="protein sequence ID" value="QJA51604.1"/>
    <property type="molecule type" value="Genomic_DNA"/>
</dbReference>
<dbReference type="Gene3D" id="1.10.3790.10">
    <property type="entry name" value="NinB"/>
    <property type="match status" value="1"/>
</dbReference>
<sequence>MEPQKGGKMNPIFHGKVDKGKLILDSPDRFRVHLSRYEGQPVEVVVRKKKSQRSLQQNSYYWGVVIEILRTYFEGYTADELHQALKYKFLRTHEDSDLPAAKSTTKLSTKEFGEYIDSIVRWAGEQQPSIYIPGADEPPMFEL</sequence>
<evidence type="ECO:0000313" key="1">
    <source>
        <dbReference type="EMBL" id="QJA51604.1"/>
    </source>
</evidence>
<proteinExistence type="predicted"/>
<accession>A0A6H1ZVK4</accession>
<dbReference type="AlphaFoldDB" id="A0A6H1ZVK4"/>
<name>A0A6H1ZVK4_9ZZZZ</name>
<protein>
    <submittedName>
        <fullName evidence="1">Uncharacterized protein</fullName>
    </submittedName>
</protein>